<evidence type="ECO:0000256" key="6">
    <source>
        <dbReference type="ARBA" id="ARBA00022631"/>
    </source>
</evidence>
<dbReference type="PANTHER" id="PTHR10395">
    <property type="entry name" value="URICASE AND TRANSTHYRETIN-RELATED"/>
    <property type="match status" value="1"/>
</dbReference>
<gene>
    <name evidence="11" type="ORF">CBZ_15440</name>
</gene>
<evidence type="ECO:0000256" key="4">
    <source>
        <dbReference type="ARBA" id="ARBA00011881"/>
    </source>
</evidence>
<dbReference type="PRINTS" id="PR00189">
    <property type="entry name" value="TRNSTHYRETIN"/>
</dbReference>
<comment type="catalytic activity">
    <reaction evidence="1">
        <text>5-hydroxyisourate + H2O = 5-hydroxy-2-oxo-4-ureido-2,5-dihydro-1H-imidazole-5-carboxylate + H(+)</text>
        <dbReference type="Rhea" id="RHEA:23736"/>
        <dbReference type="ChEBI" id="CHEBI:15377"/>
        <dbReference type="ChEBI" id="CHEBI:15378"/>
        <dbReference type="ChEBI" id="CHEBI:18072"/>
        <dbReference type="ChEBI" id="CHEBI:58639"/>
        <dbReference type="EC" id="3.5.2.17"/>
    </reaction>
</comment>
<reference evidence="11 12" key="1">
    <citation type="submission" date="2019-01" db="EMBL/GenBank/DDBJ databases">
        <title>Draft genome sequence of Cellulomonas takizawaensis strain TKZ-21.</title>
        <authorList>
            <person name="Yamamura H."/>
            <person name="Hayashi T."/>
            <person name="Hamada M."/>
            <person name="Serisawa Y."/>
            <person name="Matsuyama K."/>
            <person name="Nakagawa Y."/>
            <person name="Otoguro M."/>
            <person name="Yanagida F."/>
            <person name="Hayakawa M."/>
        </authorList>
    </citation>
    <scope>NUCLEOTIDE SEQUENCE [LARGE SCALE GENOMIC DNA]</scope>
    <source>
        <strain evidence="11 12">NBRC12680</strain>
    </source>
</reference>
<dbReference type="EC" id="3.5.2.17" evidence="5"/>
<keyword evidence="12" id="KW-1185">Reference proteome</keyword>
<comment type="function">
    <text evidence="2">Catalyzes the hydrolysis of 5-hydroxyisourate (HIU) to 2-oxo-4-hydroxy-4-carboxy-5-ureidoimidazoline (OHCU).</text>
</comment>
<protein>
    <recommendedName>
        <fullName evidence="5">hydroxyisourate hydrolase</fullName>
        <ecNumber evidence="5">3.5.2.17</ecNumber>
    </recommendedName>
</protein>
<feature type="binding site" evidence="8">
    <location>
        <position position="267"/>
    </location>
    <ligand>
        <name>substrate</name>
    </ligand>
</feature>
<dbReference type="NCBIfam" id="NF010372">
    <property type="entry name" value="PRK13798.1"/>
    <property type="match status" value="1"/>
</dbReference>
<evidence type="ECO:0000256" key="8">
    <source>
        <dbReference type="PIRSR" id="PIRSR600895-51"/>
    </source>
</evidence>
<dbReference type="SUPFAM" id="SSF158694">
    <property type="entry name" value="UraD-Like"/>
    <property type="match status" value="1"/>
</dbReference>
<name>A0A402DQW4_9CELL</name>
<feature type="domain" description="Transthyretin/hydroxyisourate hydrolase" evidence="10">
    <location>
        <begin position="161"/>
        <end position="269"/>
    </location>
</feature>
<sequence>MSATPVTPARADLEAALGVRRWVDDVLAGAPYADLDALLAAARAAATPLSPVEIDEALAHHPRIGERPVGVGAAQDHSRREQQAPDADDPDLAARLAAGNAAYEHRFGRVFLVRAAGRTRAEVLAELDRRLTLDAADELEEVAEQLRQIALGRLRVVDAGSAGGHVTTHVLDAARGRPAVGVAVTLVGPDGAVLGTASTDDDGRVREFGTAALTAGEHRLELDTGTWFAAQGVTAFYPRVTVHFTVSDPSAHLHVPLLLSPFAYSTYRGT</sequence>
<dbReference type="InterPro" id="IPR000895">
    <property type="entry name" value="Transthyretin/HIU_hydrolase"/>
</dbReference>
<dbReference type="InterPro" id="IPR036817">
    <property type="entry name" value="Transthyretin/HIU_hydrolase_sf"/>
</dbReference>
<dbReference type="NCBIfam" id="TIGR02962">
    <property type="entry name" value="hdxy_isourate"/>
    <property type="match status" value="1"/>
</dbReference>
<comment type="similarity">
    <text evidence="3">Belongs to the transthyretin family. 5-hydroxyisourate hydrolase subfamily.</text>
</comment>
<dbReference type="RefSeq" id="WP_307720747.1">
    <property type="nucleotide sequence ID" value="NZ_BIMR01000101.1"/>
</dbReference>
<dbReference type="Proteomes" id="UP000289954">
    <property type="component" value="Unassembled WGS sequence"/>
</dbReference>
<evidence type="ECO:0000313" key="12">
    <source>
        <dbReference type="Proteomes" id="UP000289954"/>
    </source>
</evidence>
<dbReference type="Gene3D" id="2.60.40.180">
    <property type="entry name" value="Transthyretin/hydroxyisourate hydrolase domain"/>
    <property type="match status" value="1"/>
</dbReference>
<dbReference type="Gene3D" id="1.10.3330.10">
    <property type="entry name" value="Oxo-4-hydroxy-4-carboxy-5-ureidoimidazoline decarboxylase"/>
    <property type="match status" value="1"/>
</dbReference>
<evidence type="ECO:0000313" key="11">
    <source>
        <dbReference type="EMBL" id="GCE76488.1"/>
    </source>
</evidence>
<evidence type="ECO:0000256" key="9">
    <source>
        <dbReference type="SAM" id="MobiDB-lite"/>
    </source>
</evidence>
<evidence type="ECO:0000256" key="7">
    <source>
        <dbReference type="ARBA" id="ARBA00022801"/>
    </source>
</evidence>
<comment type="subunit">
    <text evidence="4">Homotetramer.</text>
</comment>
<dbReference type="SMART" id="SM00095">
    <property type="entry name" value="TR_THY"/>
    <property type="match status" value="1"/>
</dbReference>
<dbReference type="InterPro" id="IPR018020">
    <property type="entry name" value="OHCU_decarboxylase"/>
</dbReference>
<feature type="binding site" evidence="8">
    <location>
        <position position="169"/>
    </location>
    <ligand>
        <name>substrate</name>
    </ligand>
</feature>
<accession>A0A402DQW4</accession>
<feature type="region of interest" description="Disordered" evidence="9">
    <location>
        <begin position="65"/>
        <end position="88"/>
    </location>
</feature>
<evidence type="ECO:0000256" key="1">
    <source>
        <dbReference type="ARBA" id="ARBA00001043"/>
    </source>
</evidence>
<dbReference type="CDD" id="cd05822">
    <property type="entry name" value="TLP_HIUase"/>
    <property type="match status" value="1"/>
</dbReference>
<dbReference type="InterPro" id="IPR036778">
    <property type="entry name" value="OHCU_decarboxylase_sf"/>
</dbReference>
<dbReference type="InterPro" id="IPR023418">
    <property type="entry name" value="Thyroxine_BS"/>
</dbReference>
<dbReference type="GO" id="GO:0006144">
    <property type="term" value="P:purine nucleobase metabolic process"/>
    <property type="evidence" value="ECO:0007669"/>
    <property type="project" value="UniProtKB-KW"/>
</dbReference>
<dbReference type="InterPro" id="IPR017595">
    <property type="entry name" value="OHCU_decarboxylase-2"/>
</dbReference>
<evidence type="ECO:0000259" key="10">
    <source>
        <dbReference type="SMART" id="SM00095"/>
    </source>
</evidence>
<dbReference type="GO" id="GO:0033971">
    <property type="term" value="F:hydroxyisourate hydrolase activity"/>
    <property type="evidence" value="ECO:0007669"/>
    <property type="project" value="UniProtKB-EC"/>
</dbReference>
<dbReference type="SUPFAM" id="SSF49472">
    <property type="entry name" value="Transthyretin (synonym: prealbumin)"/>
    <property type="match status" value="1"/>
</dbReference>
<evidence type="ECO:0000256" key="5">
    <source>
        <dbReference type="ARBA" id="ARBA00012609"/>
    </source>
</evidence>
<keyword evidence="6" id="KW-0659">Purine metabolism</keyword>
<dbReference type="Pfam" id="PF09349">
    <property type="entry name" value="OHCU_decarbox"/>
    <property type="match status" value="1"/>
</dbReference>
<evidence type="ECO:0000256" key="3">
    <source>
        <dbReference type="ARBA" id="ARBA00009850"/>
    </source>
</evidence>
<dbReference type="PANTHER" id="PTHR10395:SF7">
    <property type="entry name" value="5-HYDROXYISOURATE HYDROLASE"/>
    <property type="match status" value="1"/>
</dbReference>
<keyword evidence="7" id="KW-0378">Hydrolase</keyword>
<dbReference type="InterPro" id="IPR014306">
    <property type="entry name" value="Hydroxyisourate_hydrolase"/>
</dbReference>
<dbReference type="NCBIfam" id="TIGR03180">
    <property type="entry name" value="UraD_2"/>
    <property type="match status" value="1"/>
</dbReference>
<proteinExistence type="inferred from homology"/>
<dbReference type="InterPro" id="IPR023416">
    <property type="entry name" value="Transthyretin/HIU_hydrolase_d"/>
</dbReference>
<evidence type="ECO:0000256" key="2">
    <source>
        <dbReference type="ARBA" id="ARBA00002704"/>
    </source>
</evidence>
<dbReference type="PROSITE" id="PS00768">
    <property type="entry name" value="TRANSTHYRETIN_1"/>
    <property type="match status" value="1"/>
</dbReference>
<feature type="binding site" evidence="8">
    <location>
        <position position="204"/>
    </location>
    <ligand>
        <name>substrate</name>
    </ligand>
</feature>
<dbReference type="AlphaFoldDB" id="A0A402DQW4"/>
<dbReference type="EMBL" id="BIMR01000101">
    <property type="protein sequence ID" value="GCE76488.1"/>
    <property type="molecule type" value="Genomic_DNA"/>
</dbReference>
<organism evidence="11 12">
    <name type="scientific">Cellulomonas biazotea</name>
    <dbReference type="NCBI Taxonomy" id="1709"/>
    <lineage>
        <taxon>Bacteria</taxon>
        <taxon>Bacillati</taxon>
        <taxon>Actinomycetota</taxon>
        <taxon>Actinomycetes</taxon>
        <taxon>Micrococcales</taxon>
        <taxon>Cellulomonadaceae</taxon>
        <taxon>Cellulomonas</taxon>
    </lineage>
</organism>
<comment type="caution">
    <text evidence="11">The sequence shown here is derived from an EMBL/GenBank/DDBJ whole genome shotgun (WGS) entry which is preliminary data.</text>
</comment>
<dbReference type="Pfam" id="PF00576">
    <property type="entry name" value="Transthyretin"/>
    <property type="match status" value="1"/>
</dbReference>